<dbReference type="SUPFAM" id="SSF51735">
    <property type="entry name" value="NAD(P)-binding Rossmann-fold domains"/>
    <property type="match status" value="1"/>
</dbReference>
<evidence type="ECO:0000313" key="2">
    <source>
        <dbReference type="Proteomes" id="UP000321685"/>
    </source>
</evidence>
<dbReference type="InterPro" id="IPR002347">
    <property type="entry name" value="SDR_fam"/>
</dbReference>
<dbReference type="Pfam" id="PF00106">
    <property type="entry name" value="adh_short"/>
    <property type="match status" value="1"/>
</dbReference>
<gene>
    <name evidence="1" type="ORF">PSU4_48260</name>
</gene>
<dbReference type="RefSeq" id="WP_147112837.1">
    <property type="nucleotide sequence ID" value="NZ_BJVJ01000066.1"/>
</dbReference>
<comment type="caution">
    <text evidence="1">The sequence shown here is derived from an EMBL/GenBank/DDBJ whole genome shotgun (WGS) entry which is preliminary data.</text>
</comment>
<organism evidence="1 2">
    <name type="scientific">Pseudonocardia sulfidoxydans NBRC 16205</name>
    <dbReference type="NCBI Taxonomy" id="1223511"/>
    <lineage>
        <taxon>Bacteria</taxon>
        <taxon>Bacillati</taxon>
        <taxon>Actinomycetota</taxon>
        <taxon>Actinomycetes</taxon>
        <taxon>Pseudonocardiales</taxon>
        <taxon>Pseudonocardiaceae</taxon>
        <taxon>Pseudonocardia</taxon>
    </lineage>
</organism>
<dbReference type="PANTHER" id="PTHR43975:SF2">
    <property type="entry name" value="EG:BACR7A4.14 PROTEIN-RELATED"/>
    <property type="match status" value="1"/>
</dbReference>
<dbReference type="PRINTS" id="PR00081">
    <property type="entry name" value="GDHRDH"/>
</dbReference>
<dbReference type="AlphaFoldDB" id="A0A511DM35"/>
<reference evidence="1 2" key="1">
    <citation type="submission" date="2019-07" db="EMBL/GenBank/DDBJ databases">
        <title>Whole genome shotgun sequence of Pseudonocardia sulfidoxydans NBRC 16205.</title>
        <authorList>
            <person name="Hosoyama A."/>
            <person name="Uohara A."/>
            <person name="Ohji S."/>
            <person name="Ichikawa N."/>
        </authorList>
    </citation>
    <scope>NUCLEOTIDE SEQUENCE [LARGE SCALE GENOMIC DNA]</scope>
    <source>
        <strain evidence="1 2">NBRC 16205</strain>
    </source>
</reference>
<dbReference type="PANTHER" id="PTHR43975">
    <property type="entry name" value="ZGC:101858"/>
    <property type="match status" value="1"/>
</dbReference>
<accession>A0A511DM35</accession>
<dbReference type="InterPro" id="IPR036291">
    <property type="entry name" value="NAD(P)-bd_dom_sf"/>
</dbReference>
<evidence type="ECO:0000313" key="1">
    <source>
        <dbReference type="EMBL" id="GEL25872.1"/>
    </source>
</evidence>
<sequence>MDATSTSAGPARRIVVTGAASGIGAALAARLAAAGHEVVGVDRDTGGVPPGVAAVRCDLTDEAATAGAVARIAATGGIDGLAAVAGVPGTAPAATVHAVNVVGLRRFTEALAPSIGPGGAIVLLSSMAGYRGTATAGQADHLLGLDDEVLTAELGALGLDGPDAYQLSKQLVHHYTMRLAARLHPAGVRVLSVSPGPVETPILADFRATMASLDVASALVGRNARADEIAAILDFLLSPGASWLNGIDVRADGGLTALRTAGAPARSV</sequence>
<dbReference type="Pfam" id="PF13561">
    <property type="entry name" value="adh_short_C2"/>
    <property type="match status" value="1"/>
</dbReference>
<dbReference type="OrthoDB" id="9809287at2"/>
<dbReference type="EMBL" id="BJVJ01000066">
    <property type="protein sequence ID" value="GEL25872.1"/>
    <property type="molecule type" value="Genomic_DNA"/>
</dbReference>
<dbReference type="Gene3D" id="3.40.50.720">
    <property type="entry name" value="NAD(P)-binding Rossmann-like Domain"/>
    <property type="match status" value="1"/>
</dbReference>
<keyword evidence="2" id="KW-1185">Reference proteome</keyword>
<dbReference type="Proteomes" id="UP000321685">
    <property type="component" value="Unassembled WGS sequence"/>
</dbReference>
<name>A0A511DM35_9PSEU</name>
<protein>
    <submittedName>
        <fullName evidence="1">3-alpha-hydroxysteroid dehydrogenase</fullName>
    </submittedName>
</protein>
<proteinExistence type="predicted"/>